<dbReference type="Proteomes" id="UP000092460">
    <property type="component" value="Unassembled WGS sequence"/>
</dbReference>
<protein>
    <submittedName>
        <fullName evidence="1">Uncharacterized protein</fullName>
    </submittedName>
</protein>
<dbReference type="EMBL" id="JXJN01031171">
    <property type="status" value="NOT_ANNOTATED_CDS"/>
    <property type="molecule type" value="Genomic_DNA"/>
</dbReference>
<proteinExistence type="predicted"/>
<evidence type="ECO:0000313" key="2">
    <source>
        <dbReference type="Proteomes" id="UP000092460"/>
    </source>
</evidence>
<evidence type="ECO:0000313" key="1">
    <source>
        <dbReference type="EnsemblMetazoa" id="GPPI000846-PA"/>
    </source>
</evidence>
<name>A0A1B0ALI9_9MUSC</name>
<sequence length="130" mass="14427">CLHQVDVNTIRTIFGKCDENIFLAVGSSKANWTQSVISAKSFATHLMRSYEGLGMLAPDSGHAIEVKCVRSKSVFWPSPFERLIYSQGISAQGAEILEFALTKVNLRGPNKRRMDGPTTLLYRSIVVTIH</sequence>
<organism evidence="1 2">
    <name type="scientific">Glossina palpalis gambiensis</name>
    <dbReference type="NCBI Taxonomy" id="67801"/>
    <lineage>
        <taxon>Eukaryota</taxon>
        <taxon>Metazoa</taxon>
        <taxon>Ecdysozoa</taxon>
        <taxon>Arthropoda</taxon>
        <taxon>Hexapoda</taxon>
        <taxon>Insecta</taxon>
        <taxon>Pterygota</taxon>
        <taxon>Neoptera</taxon>
        <taxon>Endopterygota</taxon>
        <taxon>Diptera</taxon>
        <taxon>Brachycera</taxon>
        <taxon>Muscomorpha</taxon>
        <taxon>Hippoboscoidea</taxon>
        <taxon>Glossinidae</taxon>
        <taxon>Glossina</taxon>
    </lineage>
</organism>
<reference evidence="1" key="2">
    <citation type="submission" date="2020-05" db="UniProtKB">
        <authorList>
            <consortium name="EnsemblMetazoa"/>
        </authorList>
    </citation>
    <scope>IDENTIFICATION</scope>
    <source>
        <strain evidence="1">IAEA</strain>
    </source>
</reference>
<dbReference type="AlphaFoldDB" id="A0A1B0ALI9"/>
<dbReference type="EnsemblMetazoa" id="GPPI000846-RA">
    <property type="protein sequence ID" value="GPPI000846-PA"/>
    <property type="gene ID" value="GPPI000846"/>
</dbReference>
<keyword evidence="2" id="KW-1185">Reference proteome</keyword>
<accession>A0A1B0ALI9</accession>
<dbReference type="VEuPathDB" id="VectorBase:GPPI000846"/>
<reference evidence="2" key="1">
    <citation type="submission" date="2015-01" db="EMBL/GenBank/DDBJ databases">
        <authorList>
            <person name="Aksoy S."/>
            <person name="Warren W."/>
            <person name="Wilson R.K."/>
        </authorList>
    </citation>
    <scope>NUCLEOTIDE SEQUENCE [LARGE SCALE GENOMIC DNA]</scope>
    <source>
        <strain evidence="2">IAEA</strain>
    </source>
</reference>